<sequence length="240" mass="25154">MDGSVPYGCGLARLAVVRHGESTANEVFARAVAAGDPELAVGEAVDARVPLSERGVRQAEVLGQWLAGLGAGERPELVVCSPYLRALRTWEVMAAVAGEAGVPYGSALVDERLRDREMGVLELMTPPAIRAHAPAEADRRERVGEWFYRPPGGESLADVVLRVRGLLTELGTGAAGRRVLFVAHDAVVPAVEAVLAGIGGRRPGTIPAQVPNGSVSWWEHDGVGLRPVAIGATAPLGPGW</sequence>
<dbReference type="OrthoDB" id="5449373at2"/>
<evidence type="ECO:0000256" key="1">
    <source>
        <dbReference type="ARBA" id="ARBA00023152"/>
    </source>
</evidence>
<evidence type="ECO:0000313" key="4">
    <source>
        <dbReference type="Proteomes" id="UP000236754"/>
    </source>
</evidence>
<dbReference type="Proteomes" id="UP000236754">
    <property type="component" value="Unassembled WGS sequence"/>
</dbReference>
<dbReference type="InterPro" id="IPR001345">
    <property type="entry name" value="PG/BPGM_mutase_AS"/>
</dbReference>
<dbReference type="AlphaFoldDB" id="A0A1H6ABP0"/>
<organism evidence="3 4">
    <name type="scientific">Actinacidiphila yanglinensis</name>
    <dbReference type="NCBI Taxonomy" id="310779"/>
    <lineage>
        <taxon>Bacteria</taxon>
        <taxon>Bacillati</taxon>
        <taxon>Actinomycetota</taxon>
        <taxon>Actinomycetes</taxon>
        <taxon>Kitasatosporales</taxon>
        <taxon>Streptomycetaceae</taxon>
        <taxon>Actinacidiphila</taxon>
    </lineage>
</organism>
<dbReference type="SUPFAM" id="SSF53254">
    <property type="entry name" value="Phosphoglycerate mutase-like"/>
    <property type="match status" value="1"/>
</dbReference>
<dbReference type="GO" id="GO:0005737">
    <property type="term" value="C:cytoplasm"/>
    <property type="evidence" value="ECO:0007669"/>
    <property type="project" value="TreeGrafter"/>
</dbReference>
<dbReference type="EMBL" id="FNVU01000005">
    <property type="protein sequence ID" value="SEG45871.1"/>
    <property type="molecule type" value="Genomic_DNA"/>
</dbReference>
<accession>A0A1H6ABP0</accession>
<dbReference type="InterPro" id="IPR029033">
    <property type="entry name" value="His_PPase_superfam"/>
</dbReference>
<dbReference type="CDD" id="cd07067">
    <property type="entry name" value="HP_PGM_like"/>
    <property type="match status" value="1"/>
</dbReference>
<dbReference type="InterPro" id="IPR013078">
    <property type="entry name" value="His_Pase_superF_clade-1"/>
</dbReference>
<dbReference type="InterPro" id="IPR050275">
    <property type="entry name" value="PGM_Phosphatase"/>
</dbReference>
<gene>
    <name evidence="3" type="ORF">SAMN05216223_105289</name>
</gene>
<dbReference type="Pfam" id="PF00300">
    <property type="entry name" value="His_Phos_1"/>
    <property type="match status" value="1"/>
</dbReference>
<protein>
    <submittedName>
        <fullName evidence="3">Broad specificity phosphatase PhoE</fullName>
    </submittedName>
</protein>
<keyword evidence="4" id="KW-1185">Reference proteome</keyword>
<dbReference type="SMART" id="SM00855">
    <property type="entry name" value="PGAM"/>
    <property type="match status" value="1"/>
</dbReference>
<dbReference type="PANTHER" id="PTHR48100:SF1">
    <property type="entry name" value="HISTIDINE PHOSPHATASE FAMILY PROTEIN-RELATED"/>
    <property type="match status" value="1"/>
</dbReference>
<dbReference type="GO" id="GO:0016791">
    <property type="term" value="F:phosphatase activity"/>
    <property type="evidence" value="ECO:0007669"/>
    <property type="project" value="TreeGrafter"/>
</dbReference>
<dbReference type="Gene3D" id="3.40.50.1240">
    <property type="entry name" value="Phosphoglycerate mutase-like"/>
    <property type="match status" value="1"/>
</dbReference>
<proteinExistence type="predicted"/>
<evidence type="ECO:0000256" key="2">
    <source>
        <dbReference type="ARBA" id="ARBA00023235"/>
    </source>
</evidence>
<dbReference type="PROSITE" id="PS00175">
    <property type="entry name" value="PG_MUTASE"/>
    <property type="match status" value="1"/>
</dbReference>
<dbReference type="RefSeq" id="WP_103886286.1">
    <property type="nucleotide sequence ID" value="NZ_FNVU01000005.1"/>
</dbReference>
<name>A0A1H6ABP0_9ACTN</name>
<keyword evidence="1" id="KW-0324">Glycolysis</keyword>
<keyword evidence="2" id="KW-0413">Isomerase</keyword>
<dbReference type="PANTHER" id="PTHR48100">
    <property type="entry name" value="BROAD-SPECIFICITY PHOSPHATASE YOR283W-RELATED"/>
    <property type="match status" value="1"/>
</dbReference>
<reference evidence="3 4" key="1">
    <citation type="submission" date="2016-10" db="EMBL/GenBank/DDBJ databases">
        <authorList>
            <person name="de Groot N.N."/>
        </authorList>
    </citation>
    <scope>NUCLEOTIDE SEQUENCE [LARGE SCALE GENOMIC DNA]</scope>
    <source>
        <strain evidence="3 4">CGMCC 4.2023</strain>
    </source>
</reference>
<evidence type="ECO:0000313" key="3">
    <source>
        <dbReference type="EMBL" id="SEG45871.1"/>
    </source>
</evidence>